<dbReference type="PANTHER" id="PTHR43133:SF60">
    <property type="entry name" value="RNA POLYMERASE SIGMA FACTOR SIGV"/>
    <property type="match status" value="1"/>
</dbReference>
<feature type="domain" description="RNA polymerase sigma factor 70 region 4 type 2" evidence="6">
    <location>
        <begin position="108"/>
        <end position="155"/>
    </location>
</feature>
<dbReference type="InterPro" id="IPR013324">
    <property type="entry name" value="RNA_pol_sigma_r3/r4-like"/>
</dbReference>
<dbReference type="CDD" id="cd06171">
    <property type="entry name" value="Sigma70_r4"/>
    <property type="match status" value="1"/>
</dbReference>
<evidence type="ECO:0000256" key="1">
    <source>
        <dbReference type="ARBA" id="ARBA00010641"/>
    </source>
</evidence>
<organism evidence="7 8">
    <name type="scientific">Paenibacillus peoriae</name>
    <dbReference type="NCBI Taxonomy" id="59893"/>
    <lineage>
        <taxon>Bacteria</taxon>
        <taxon>Bacillati</taxon>
        <taxon>Bacillota</taxon>
        <taxon>Bacilli</taxon>
        <taxon>Bacillales</taxon>
        <taxon>Paenibacillaceae</taxon>
        <taxon>Paenibacillus</taxon>
    </lineage>
</organism>
<dbReference type="InterPro" id="IPR014284">
    <property type="entry name" value="RNA_pol_sigma-70_dom"/>
</dbReference>
<dbReference type="AlphaFoldDB" id="A0A7H0Y8B2"/>
<evidence type="ECO:0000256" key="2">
    <source>
        <dbReference type="ARBA" id="ARBA00023015"/>
    </source>
</evidence>
<protein>
    <submittedName>
        <fullName evidence="7">RNA polymerase sigma factor</fullName>
    </submittedName>
</protein>
<dbReference type="GO" id="GO:0016987">
    <property type="term" value="F:sigma factor activity"/>
    <property type="evidence" value="ECO:0007669"/>
    <property type="project" value="UniProtKB-KW"/>
</dbReference>
<proteinExistence type="inferred from homology"/>
<dbReference type="RefSeq" id="WP_190298206.1">
    <property type="nucleotide sequence ID" value="NZ_CP061172.1"/>
</dbReference>
<dbReference type="Gene3D" id="1.10.10.10">
    <property type="entry name" value="Winged helix-like DNA-binding domain superfamily/Winged helix DNA-binding domain"/>
    <property type="match status" value="1"/>
</dbReference>
<dbReference type="PANTHER" id="PTHR43133">
    <property type="entry name" value="RNA POLYMERASE ECF-TYPE SIGMA FACTO"/>
    <property type="match status" value="1"/>
</dbReference>
<keyword evidence="2" id="KW-0805">Transcription regulation</keyword>
<feature type="domain" description="RNA polymerase sigma-70 region 2" evidence="5">
    <location>
        <begin position="7"/>
        <end position="71"/>
    </location>
</feature>
<dbReference type="EMBL" id="CP061172">
    <property type="protein sequence ID" value="QNR67320.1"/>
    <property type="molecule type" value="Genomic_DNA"/>
</dbReference>
<dbReference type="InterPro" id="IPR036388">
    <property type="entry name" value="WH-like_DNA-bd_sf"/>
</dbReference>
<evidence type="ECO:0000259" key="5">
    <source>
        <dbReference type="Pfam" id="PF04542"/>
    </source>
</evidence>
<dbReference type="Proteomes" id="UP000516384">
    <property type="component" value="Chromosome"/>
</dbReference>
<dbReference type="GO" id="GO:0006352">
    <property type="term" value="P:DNA-templated transcription initiation"/>
    <property type="evidence" value="ECO:0007669"/>
    <property type="project" value="InterPro"/>
</dbReference>
<dbReference type="Pfam" id="PF08281">
    <property type="entry name" value="Sigma70_r4_2"/>
    <property type="match status" value="1"/>
</dbReference>
<dbReference type="GO" id="GO:0003677">
    <property type="term" value="F:DNA binding"/>
    <property type="evidence" value="ECO:0007669"/>
    <property type="project" value="InterPro"/>
</dbReference>
<evidence type="ECO:0000313" key="8">
    <source>
        <dbReference type="Proteomes" id="UP000516384"/>
    </source>
</evidence>
<keyword evidence="3" id="KW-0731">Sigma factor</keyword>
<dbReference type="NCBIfam" id="TIGR02937">
    <property type="entry name" value="sigma70-ECF"/>
    <property type="match status" value="1"/>
</dbReference>
<reference evidence="7 8" key="1">
    <citation type="submission" date="2020-09" db="EMBL/GenBank/DDBJ databases">
        <title>Characterization of Paenibacillus peoriae strain ZF390 with broad-spectrum antimicrobial activity as a potential biocontrol agent.</title>
        <authorList>
            <person name="Li L."/>
            <person name="Zhao Y."/>
            <person name="Li B."/>
            <person name="Xie X."/>
        </authorList>
    </citation>
    <scope>NUCLEOTIDE SEQUENCE [LARGE SCALE GENOMIC DNA]</scope>
    <source>
        <strain evidence="7 8">ZF390</strain>
    </source>
</reference>
<dbReference type="InterPro" id="IPR013249">
    <property type="entry name" value="RNA_pol_sigma70_r4_t2"/>
</dbReference>
<dbReference type="InterPro" id="IPR039425">
    <property type="entry name" value="RNA_pol_sigma-70-like"/>
</dbReference>
<dbReference type="Pfam" id="PF04542">
    <property type="entry name" value="Sigma70_r2"/>
    <property type="match status" value="1"/>
</dbReference>
<keyword evidence="4" id="KW-0804">Transcription</keyword>
<comment type="similarity">
    <text evidence="1">Belongs to the sigma-70 factor family. ECF subfamily.</text>
</comment>
<evidence type="ECO:0000256" key="3">
    <source>
        <dbReference type="ARBA" id="ARBA00023082"/>
    </source>
</evidence>
<gene>
    <name evidence="7" type="ORF">IAQ67_26835</name>
</gene>
<sequence>MESNRELFDLYQRDVYRTCYYMVHNAPDAEDLTQEVFIILFRSNREQIEQLKAWIMKITVNHCLNYLKRQKSLHLKVSANPYLFSGAEGKPVDRLVEERESAEEWAVYMNRLPAKIRAVLTLRYMHDFTLAEISKLLEIPLGTVKSRNHKGLKLLEQILRDAGVQIPEMEGENYEQRRKGIEAQVK</sequence>
<dbReference type="InterPro" id="IPR013325">
    <property type="entry name" value="RNA_pol_sigma_r2"/>
</dbReference>
<dbReference type="SUPFAM" id="SSF88659">
    <property type="entry name" value="Sigma3 and sigma4 domains of RNA polymerase sigma factors"/>
    <property type="match status" value="1"/>
</dbReference>
<dbReference type="InterPro" id="IPR007627">
    <property type="entry name" value="RNA_pol_sigma70_r2"/>
</dbReference>
<evidence type="ECO:0000313" key="7">
    <source>
        <dbReference type="EMBL" id="QNR67320.1"/>
    </source>
</evidence>
<name>A0A7H0Y8B2_9BACL</name>
<evidence type="ECO:0000259" key="6">
    <source>
        <dbReference type="Pfam" id="PF08281"/>
    </source>
</evidence>
<accession>A0A7H0Y8B2</accession>
<evidence type="ECO:0000256" key="4">
    <source>
        <dbReference type="ARBA" id="ARBA00023163"/>
    </source>
</evidence>
<dbReference type="Gene3D" id="1.10.1740.10">
    <property type="match status" value="1"/>
</dbReference>
<dbReference type="SUPFAM" id="SSF88946">
    <property type="entry name" value="Sigma2 domain of RNA polymerase sigma factors"/>
    <property type="match status" value="1"/>
</dbReference>